<dbReference type="InterPro" id="IPR036412">
    <property type="entry name" value="HAD-like_sf"/>
</dbReference>
<comment type="similarity">
    <text evidence="2">Belongs to the HAD-like hydrolase superfamily. CbbY/CbbZ/Gph/YieH family.</text>
</comment>
<keyword evidence="7" id="KW-1185">Reference proteome</keyword>
<dbReference type="SFLD" id="SFLDG01129">
    <property type="entry name" value="C1.5:_HAD__Beta-PGM__Phosphata"/>
    <property type="match status" value="1"/>
</dbReference>
<protein>
    <submittedName>
        <fullName evidence="6">HAD superfamily hydrolase (TIGR01509 family)</fullName>
    </submittedName>
</protein>
<dbReference type="SFLD" id="SFLDG01135">
    <property type="entry name" value="C1.5.6:_HAD__Beta-PGM__Phospha"/>
    <property type="match status" value="1"/>
</dbReference>
<dbReference type="PANTHER" id="PTHR46193">
    <property type="entry name" value="6-PHOSPHOGLUCONATE PHOSPHATASE"/>
    <property type="match status" value="1"/>
</dbReference>
<evidence type="ECO:0000313" key="6">
    <source>
        <dbReference type="EMBL" id="MBB5220643.1"/>
    </source>
</evidence>
<evidence type="ECO:0000256" key="4">
    <source>
        <dbReference type="ARBA" id="ARBA00022842"/>
    </source>
</evidence>
<proteinExistence type="inferred from homology"/>
<evidence type="ECO:0000256" key="3">
    <source>
        <dbReference type="ARBA" id="ARBA00022723"/>
    </source>
</evidence>
<dbReference type="SUPFAM" id="SSF56784">
    <property type="entry name" value="HAD-like"/>
    <property type="match status" value="1"/>
</dbReference>
<dbReference type="InterPro" id="IPR041492">
    <property type="entry name" value="HAD_2"/>
</dbReference>
<evidence type="ECO:0000256" key="2">
    <source>
        <dbReference type="ARBA" id="ARBA00006171"/>
    </source>
</evidence>
<dbReference type="EMBL" id="JACHFM010000001">
    <property type="protein sequence ID" value="MBB5220643.1"/>
    <property type="molecule type" value="Genomic_DNA"/>
</dbReference>
<keyword evidence="5" id="KW-0119">Carbohydrate metabolism</keyword>
<dbReference type="Gene3D" id="1.10.150.240">
    <property type="entry name" value="Putative phosphatase, domain 2"/>
    <property type="match status" value="1"/>
</dbReference>
<dbReference type="GO" id="GO:0046872">
    <property type="term" value="F:metal ion binding"/>
    <property type="evidence" value="ECO:0007669"/>
    <property type="project" value="UniProtKB-KW"/>
</dbReference>
<organism evidence="6 7">
    <name type="scientific">Amaricoccus macauensis</name>
    <dbReference type="NCBI Taxonomy" id="57001"/>
    <lineage>
        <taxon>Bacteria</taxon>
        <taxon>Pseudomonadati</taxon>
        <taxon>Pseudomonadota</taxon>
        <taxon>Alphaproteobacteria</taxon>
        <taxon>Rhodobacterales</taxon>
        <taxon>Paracoccaceae</taxon>
        <taxon>Amaricoccus</taxon>
    </lineage>
</organism>
<keyword evidence="4" id="KW-0460">Magnesium</keyword>
<dbReference type="AlphaFoldDB" id="A0A840SMH1"/>
<comment type="cofactor">
    <cofactor evidence="1">
        <name>Mg(2+)</name>
        <dbReference type="ChEBI" id="CHEBI:18420"/>
    </cofactor>
</comment>
<dbReference type="InterPro" id="IPR051600">
    <property type="entry name" value="Beta-PGM-like"/>
</dbReference>
<dbReference type="PANTHER" id="PTHR46193:SF18">
    <property type="entry name" value="HEXITOL PHOSPHATASE B"/>
    <property type="match status" value="1"/>
</dbReference>
<dbReference type="SFLD" id="SFLDS00003">
    <property type="entry name" value="Haloacid_Dehalogenase"/>
    <property type="match status" value="1"/>
</dbReference>
<dbReference type="InterPro" id="IPR023198">
    <property type="entry name" value="PGP-like_dom2"/>
</dbReference>
<dbReference type="Gene3D" id="3.40.50.1000">
    <property type="entry name" value="HAD superfamily/HAD-like"/>
    <property type="match status" value="1"/>
</dbReference>
<reference evidence="6 7" key="1">
    <citation type="submission" date="2020-08" db="EMBL/GenBank/DDBJ databases">
        <title>Genomic Encyclopedia of Type Strains, Phase IV (KMG-IV): sequencing the most valuable type-strain genomes for metagenomic binning, comparative biology and taxonomic classification.</title>
        <authorList>
            <person name="Goeker M."/>
        </authorList>
    </citation>
    <scope>NUCLEOTIDE SEQUENCE [LARGE SCALE GENOMIC DNA]</scope>
    <source>
        <strain evidence="6 7">DSM 101730</strain>
    </source>
</reference>
<keyword evidence="3" id="KW-0479">Metal-binding</keyword>
<evidence type="ECO:0000256" key="5">
    <source>
        <dbReference type="ARBA" id="ARBA00023277"/>
    </source>
</evidence>
<keyword evidence="6" id="KW-0378">Hydrolase</keyword>
<gene>
    <name evidence="6" type="ORF">HNP73_000564</name>
</gene>
<dbReference type="RefSeq" id="WP_184146889.1">
    <property type="nucleotide sequence ID" value="NZ_JACHFM010000001.1"/>
</dbReference>
<dbReference type="GO" id="GO:0016787">
    <property type="term" value="F:hydrolase activity"/>
    <property type="evidence" value="ECO:0007669"/>
    <property type="project" value="UniProtKB-KW"/>
</dbReference>
<dbReference type="InterPro" id="IPR023214">
    <property type="entry name" value="HAD_sf"/>
</dbReference>
<comment type="caution">
    <text evidence="6">The sequence shown here is derived from an EMBL/GenBank/DDBJ whole genome shotgun (WGS) entry which is preliminary data.</text>
</comment>
<accession>A0A840SMH1</accession>
<dbReference type="Pfam" id="PF13419">
    <property type="entry name" value="HAD_2"/>
    <property type="match status" value="1"/>
</dbReference>
<evidence type="ECO:0000313" key="7">
    <source>
        <dbReference type="Proteomes" id="UP000549457"/>
    </source>
</evidence>
<dbReference type="Proteomes" id="UP000549457">
    <property type="component" value="Unassembled WGS sequence"/>
</dbReference>
<name>A0A840SMH1_9RHOB</name>
<evidence type="ECO:0000256" key="1">
    <source>
        <dbReference type="ARBA" id="ARBA00001946"/>
    </source>
</evidence>
<dbReference type="InterPro" id="IPR006439">
    <property type="entry name" value="HAD-SF_hydro_IA"/>
</dbReference>
<sequence length="216" mass="23530">MTRIALLFDLDGTLVDSDPLHHAAFADLLAERGRELTIEEYRTSIMGLHNPDLLERMFPGEDISILDRKEAMFRERLADSVDPIPGIHELLDWAEAQDAGVAVVTNAPRDNAAAMLAATSLAHRLPTVILGDECARAKPYPDPYQEAMRRLGVTPSRSVAFEDSRSGLRAARASGAHVFGIMSGLTRDELTGAGAHEAIPDFTAPALWAYLETLTP</sequence>
<dbReference type="CDD" id="cd07505">
    <property type="entry name" value="HAD_BPGM-like"/>
    <property type="match status" value="1"/>
</dbReference>
<dbReference type="NCBIfam" id="TIGR01509">
    <property type="entry name" value="HAD-SF-IA-v3"/>
    <property type="match status" value="1"/>
</dbReference>